<reference evidence="1" key="1">
    <citation type="submission" date="2019-10" db="EMBL/GenBank/DDBJ databases">
        <authorList>
            <person name="Zhang R."/>
            <person name="Pan Y."/>
            <person name="Wang J."/>
            <person name="Ma R."/>
            <person name="Yu S."/>
        </authorList>
    </citation>
    <scope>NUCLEOTIDE SEQUENCE</scope>
    <source>
        <strain evidence="1">LA-IB0</strain>
        <tissue evidence="1">Leaf</tissue>
    </source>
</reference>
<organism evidence="1 2">
    <name type="scientific">Buddleja alternifolia</name>
    <dbReference type="NCBI Taxonomy" id="168488"/>
    <lineage>
        <taxon>Eukaryota</taxon>
        <taxon>Viridiplantae</taxon>
        <taxon>Streptophyta</taxon>
        <taxon>Embryophyta</taxon>
        <taxon>Tracheophyta</taxon>
        <taxon>Spermatophyta</taxon>
        <taxon>Magnoliopsida</taxon>
        <taxon>eudicotyledons</taxon>
        <taxon>Gunneridae</taxon>
        <taxon>Pentapetalae</taxon>
        <taxon>asterids</taxon>
        <taxon>lamiids</taxon>
        <taxon>Lamiales</taxon>
        <taxon>Scrophulariaceae</taxon>
        <taxon>Buddlejeae</taxon>
        <taxon>Buddleja</taxon>
    </lineage>
</organism>
<gene>
    <name evidence="1" type="ORF">BUALT_Bualt12G0028000</name>
</gene>
<accession>A0AAV6WUX8</accession>
<proteinExistence type="predicted"/>
<dbReference type="AlphaFoldDB" id="A0AAV6WUX8"/>
<evidence type="ECO:0000313" key="2">
    <source>
        <dbReference type="Proteomes" id="UP000826271"/>
    </source>
</evidence>
<protein>
    <recommendedName>
        <fullName evidence="3">Transposase</fullName>
    </recommendedName>
</protein>
<dbReference type="EMBL" id="WHWC01000012">
    <property type="protein sequence ID" value="KAG8372067.1"/>
    <property type="molecule type" value="Genomic_DNA"/>
</dbReference>
<dbReference type="Proteomes" id="UP000826271">
    <property type="component" value="Unassembled WGS sequence"/>
</dbReference>
<evidence type="ECO:0008006" key="3">
    <source>
        <dbReference type="Google" id="ProtNLM"/>
    </source>
</evidence>
<name>A0AAV6WUX8_9LAMI</name>
<keyword evidence="2" id="KW-1185">Reference proteome</keyword>
<comment type="caution">
    <text evidence="1">The sequence shown here is derived from an EMBL/GenBank/DDBJ whole genome shotgun (WGS) entry which is preliminary data.</text>
</comment>
<evidence type="ECO:0000313" key="1">
    <source>
        <dbReference type="EMBL" id="KAG8372067.1"/>
    </source>
</evidence>
<sequence length="81" mass="9641">MPRSRLDDVWNEVQANTNLPIEAKDYVLKNLNSLWKEWKKEVKAKYFTPHKDDAEYLTMTNKKATAMGHQVIYFLPIQIWS</sequence>